<reference evidence="2" key="1">
    <citation type="submission" date="2020-02" db="EMBL/GenBank/DDBJ databases">
        <authorList>
            <person name="Meier V. D."/>
        </authorList>
    </citation>
    <scope>NUCLEOTIDE SEQUENCE</scope>
    <source>
        <strain evidence="2">AVDCRST_MAG65</strain>
    </source>
</reference>
<gene>
    <name evidence="2" type="ORF">AVDCRST_MAG65-22</name>
</gene>
<organism evidence="2">
    <name type="scientific">uncultured Solirubrobacteraceae bacterium</name>
    <dbReference type="NCBI Taxonomy" id="1162706"/>
    <lineage>
        <taxon>Bacteria</taxon>
        <taxon>Bacillati</taxon>
        <taxon>Actinomycetota</taxon>
        <taxon>Thermoleophilia</taxon>
        <taxon>Solirubrobacterales</taxon>
        <taxon>Solirubrobacteraceae</taxon>
        <taxon>environmental samples</taxon>
    </lineage>
</organism>
<feature type="region of interest" description="Disordered" evidence="1">
    <location>
        <begin position="417"/>
        <end position="483"/>
    </location>
</feature>
<dbReference type="GO" id="GO:0050566">
    <property type="term" value="F:asparaginyl-tRNA synthase (glutamine-hydrolyzing) activity"/>
    <property type="evidence" value="ECO:0007669"/>
    <property type="project" value="UniProtKB-EC"/>
</dbReference>
<feature type="compositionally biased region" description="Basic residues" evidence="1">
    <location>
        <begin position="318"/>
        <end position="340"/>
    </location>
</feature>
<feature type="region of interest" description="Disordered" evidence="1">
    <location>
        <begin position="150"/>
        <end position="181"/>
    </location>
</feature>
<feature type="region of interest" description="Disordered" evidence="1">
    <location>
        <begin position="234"/>
        <end position="304"/>
    </location>
</feature>
<keyword evidence="2" id="KW-0436">Ligase</keyword>
<feature type="non-terminal residue" evidence="2">
    <location>
        <position position="1"/>
    </location>
</feature>
<feature type="compositionally biased region" description="Basic and acidic residues" evidence="1">
    <location>
        <begin position="443"/>
        <end position="461"/>
    </location>
</feature>
<accession>A0A6J4R3X6</accession>
<proteinExistence type="predicted"/>
<dbReference type="GO" id="GO:0050567">
    <property type="term" value="F:glutaminyl-tRNA synthase (glutamine-hydrolyzing) activity"/>
    <property type="evidence" value="ECO:0007669"/>
    <property type="project" value="UniProtKB-EC"/>
</dbReference>
<evidence type="ECO:0000313" key="2">
    <source>
        <dbReference type="EMBL" id="CAA9463508.1"/>
    </source>
</evidence>
<feature type="region of interest" description="Disordered" evidence="1">
    <location>
        <begin position="318"/>
        <end position="349"/>
    </location>
</feature>
<dbReference type="EMBL" id="CADCVL010000004">
    <property type="protein sequence ID" value="CAA9463508.1"/>
    <property type="molecule type" value="Genomic_DNA"/>
</dbReference>
<protein>
    <submittedName>
        <fullName evidence="2">Aspartyl-tRNA(Asn) amidotransferase subunit A @ Glutamyl-tRNA(Gln) amidotransferase subunit A</fullName>
        <ecNumber evidence="2">6.3.5.6</ecNumber>
        <ecNumber evidence="2">6.3.5.7</ecNumber>
    </submittedName>
</protein>
<evidence type="ECO:0000256" key="1">
    <source>
        <dbReference type="SAM" id="MobiDB-lite"/>
    </source>
</evidence>
<dbReference type="EC" id="6.3.5.7" evidence="2"/>
<feature type="compositionally biased region" description="Basic residues" evidence="1">
    <location>
        <begin position="462"/>
        <end position="475"/>
    </location>
</feature>
<dbReference type="AlphaFoldDB" id="A0A6J4R3X6"/>
<feature type="non-terminal residue" evidence="2">
    <location>
        <position position="483"/>
    </location>
</feature>
<sequence length="483" mass="53855">DDGRAHRADGRRRHRPRAGGRDRCRRPVARLPRARARRRLERLHVGVARRGAASGGGRRAAGGSPRRHQGPLLHRGSAQPGGVAHPRGLPAALHRHGGAPPAGGGRAHGGQDQPGRVRDGVLQRELRLRSRPEPVGSCARARRLLRRLGGRGRRGVGPVGDRHRHRGLDPSAGRPLRHRRAQADVRGDQPLRDDRVRLVARPGRHLHPRRHRRRPAAGRDGRCRRVRLDVARAARAGAPAECDRPARHPLRRAGGARRRRDRAGRDGDLRALARSGPRPRRHGGDHAPAACPARAGRVLPDRSGGVLEQPRALRRRALRAARRPRRRPGGHVQRHTRGGLRARGQAAHHARDLRAVVGLLRRLLRPRPEGPHQDRRGLRRRLRVLRLRRHADLSHRGVRARLEGRRPAVHVPERLLHRADVAGRHSRDLDSQRPGGGARRLGRAADRPADRRPGVQRERDPRHRLRARTRARLRRAPGPGGGM</sequence>
<feature type="compositionally biased region" description="Basic and acidic residues" evidence="1">
    <location>
        <begin position="417"/>
        <end position="431"/>
    </location>
</feature>
<feature type="compositionally biased region" description="Basic residues" evidence="1">
    <location>
        <begin position="247"/>
        <end position="262"/>
    </location>
</feature>
<keyword evidence="2" id="KW-0808">Transferase</keyword>
<dbReference type="EC" id="6.3.5.6" evidence="2"/>
<dbReference type="GO" id="GO:0016740">
    <property type="term" value="F:transferase activity"/>
    <property type="evidence" value="ECO:0007669"/>
    <property type="project" value="UniProtKB-KW"/>
</dbReference>
<name>A0A6J4R3X6_9ACTN</name>
<feature type="region of interest" description="Disordered" evidence="1">
    <location>
        <begin position="1"/>
        <end position="117"/>
    </location>
</feature>
<feature type="compositionally biased region" description="Basic residues" evidence="1">
    <location>
        <begin position="9"/>
        <end position="41"/>
    </location>
</feature>